<dbReference type="Proteomes" id="UP000297946">
    <property type="component" value="Unassembled WGS sequence"/>
</dbReference>
<comment type="caution">
    <text evidence="1">The sequence shown here is derived from an EMBL/GenBank/DDBJ whole genome shotgun (WGS) entry which is preliminary data.</text>
</comment>
<organism evidence="1 2">
    <name type="scientific">Leptospira langatensis</name>
    <dbReference type="NCBI Taxonomy" id="2484983"/>
    <lineage>
        <taxon>Bacteria</taxon>
        <taxon>Pseudomonadati</taxon>
        <taxon>Spirochaetota</taxon>
        <taxon>Spirochaetia</taxon>
        <taxon>Leptospirales</taxon>
        <taxon>Leptospiraceae</taxon>
        <taxon>Leptospira</taxon>
    </lineage>
</organism>
<dbReference type="RefSeq" id="WP_135698359.1">
    <property type="nucleotide sequence ID" value="NZ_RQER01000008.1"/>
</dbReference>
<proteinExistence type="predicted"/>
<sequence>MGTRAVEFLGRTFTRPGAHGAFRTQPGSASASPDLNTMVIIGAADNGWDANDINLPFSQRVMEFGAADESKAVLSSGNLADAINNAFKPSKDSRFASGPTLIRGLNPNPNVAAQGTALSIDPAISHALKAIVPGPKGNQIRFRISNGGTIIQVGDAVNIQQSSPLNASDLSIEYTGDATSAILTFDGATVGVALNGQTDSTQGFSALVKTYETIGALAAYINSLPGYSATVLSQPDVKSIDLDHILVADAVDIKSAKVIGSLLKRQEAFFAGQGLAQIVAATTRKPLADMSVFTYLSGGATGVATTQKWLDALDLVFDTAQAKGFYVNVCTDDEVVRLYLADKVSKANSVSGSDERFAGAGLDTTTSIDSRITDIKTTNSEYVTLGFSPVTTYAADNSTRRTFSGWMIAVFHNAIKASANVREAATNKDLNILDAPEVLTATQITKVLQAGALVVTRKPNSGPFKIEFALTSYQAENLILNQCSTVCTALALVKDFREWLNATYLGEVPTDPEAFGSGLTDADIRTAVTQRFDNVYIRQFGWLTRNIYTGEGAFDRNFQIKRDGDAIYFIFKDGKLVTPMNFMFFLIGLDVVRGTSTGSAS</sequence>
<accession>A0A5R2AT12</accession>
<protein>
    <recommendedName>
        <fullName evidence="3">Phage tail protein</fullName>
    </recommendedName>
</protein>
<name>A0A5R2AT12_9LEPT</name>
<evidence type="ECO:0000313" key="2">
    <source>
        <dbReference type="Proteomes" id="UP000297946"/>
    </source>
</evidence>
<gene>
    <name evidence="1" type="ORF">EHO57_13920</name>
</gene>
<reference evidence="1 2" key="1">
    <citation type="journal article" date="2019" name="PLoS Negl. Trop. Dis.">
        <title>Revisiting the worldwide diversity of Leptospira species in the environment.</title>
        <authorList>
            <person name="Vincent A.T."/>
            <person name="Schiettekatte O."/>
            <person name="Bourhy P."/>
            <person name="Veyrier F.J."/>
            <person name="Picardeau M."/>
        </authorList>
    </citation>
    <scope>NUCLEOTIDE SEQUENCE [LARGE SCALE GENOMIC DNA]</scope>
    <source>
        <strain evidence="1 2">SSW18</strain>
    </source>
</reference>
<dbReference type="EMBL" id="RQER01000008">
    <property type="protein sequence ID" value="TGJ99853.1"/>
    <property type="molecule type" value="Genomic_DNA"/>
</dbReference>
<evidence type="ECO:0000313" key="1">
    <source>
        <dbReference type="EMBL" id="TGJ99853.1"/>
    </source>
</evidence>
<dbReference type="AlphaFoldDB" id="A0A5R2AT12"/>
<evidence type="ECO:0008006" key="3">
    <source>
        <dbReference type="Google" id="ProtNLM"/>
    </source>
</evidence>